<dbReference type="InterPro" id="IPR011989">
    <property type="entry name" value="ARM-like"/>
</dbReference>
<evidence type="ECO:0000256" key="6">
    <source>
        <dbReference type="ARBA" id="ARBA00023242"/>
    </source>
</evidence>
<keyword evidence="9" id="KW-1185">Reference proteome</keyword>
<dbReference type="SUPFAM" id="SSF48371">
    <property type="entry name" value="ARM repeat"/>
    <property type="match status" value="1"/>
</dbReference>
<dbReference type="InterPro" id="IPR038739">
    <property type="entry name" value="ARMC8/Vid28"/>
</dbReference>
<keyword evidence="4" id="KW-0963">Cytoplasm</keyword>
<feature type="repeat" description="ARM" evidence="7">
    <location>
        <begin position="54"/>
        <end position="98"/>
    </location>
</feature>
<gene>
    <name evidence="8" type="primary">Armc8_2</name>
    <name evidence="8" type="ORF">AVEN_136940_3</name>
</gene>
<dbReference type="GO" id="GO:0043161">
    <property type="term" value="P:proteasome-mediated ubiquitin-dependent protein catabolic process"/>
    <property type="evidence" value="ECO:0007669"/>
    <property type="project" value="TreeGrafter"/>
</dbReference>
<keyword evidence="6" id="KW-0539">Nucleus</keyword>
<evidence type="ECO:0000256" key="2">
    <source>
        <dbReference type="ARBA" id="ARBA00004496"/>
    </source>
</evidence>
<evidence type="ECO:0000256" key="5">
    <source>
        <dbReference type="ARBA" id="ARBA00022737"/>
    </source>
</evidence>
<accession>A0A4Y2BGU3</accession>
<dbReference type="InterPro" id="IPR016024">
    <property type="entry name" value="ARM-type_fold"/>
</dbReference>
<dbReference type="AlphaFoldDB" id="A0A4Y2BGU3"/>
<organism evidence="8 9">
    <name type="scientific">Araneus ventricosus</name>
    <name type="common">Orbweaver spider</name>
    <name type="synonym">Epeira ventricosa</name>
    <dbReference type="NCBI Taxonomy" id="182803"/>
    <lineage>
        <taxon>Eukaryota</taxon>
        <taxon>Metazoa</taxon>
        <taxon>Ecdysozoa</taxon>
        <taxon>Arthropoda</taxon>
        <taxon>Chelicerata</taxon>
        <taxon>Arachnida</taxon>
        <taxon>Araneae</taxon>
        <taxon>Araneomorphae</taxon>
        <taxon>Entelegynae</taxon>
        <taxon>Araneoidea</taxon>
        <taxon>Araneidae</taxon>
        <taxon>Araneus</taxon>
    </lineage>
</organism>
<dbReference type="Proteomes" id="UP000499080">
    <property type="component" value="Unassembled WGS sequence"/>
</dbReference>
<dbReference type="FunFam" id="1.25.10.10:FF:000061">
    <property type="entry name" value="armadillo repeat-containing protein 8 isoform X1"/>
    <property type="match status" value="1"/>
</dbReference>
<dbReference type="PROSITE" id="PS50176">
    <property type="entry name" value="ARM_REPEAT"/>
    <property type="match status" value="1"/>
</dbReference>
<dbReference type="OrthoDB" id="5559898at2759"/>
<sequence length="703" mass="78530">MVNVDPYMDVENSQQEYIDRLYCPDPHTCLDAVRHLKNSVIGSNKQKGIVIDMGVLPRLFQLLMDKNSSPELMTEAAVTLGSLALGTDKHVEALLGAGLINVVLRGLASPHPKLMEACLRCLRTVLSRKDAPIEVLYDDPSLIPHLIRMAQNNSSSVQECVMTMLYSGCQTSEHQEILCENGALELLTPLLCCNIYRVQIPSLRCLAQMCYQNEKVSDLAVSANYLGKTIPDILVSLMSRDRNPEMQLISAKCMTYMFRAGALSSEDSRIVYKALPTLVRMCQKDIPPADRVEAAETLAYLAEVDTELQRIASISDHLIPTLSELLKYRATNETGEDISYGEVSKRDTILRVINDTSVCVRKDVFDMVVEEVKMAQEMKQAAFKAFSSLAANDEDIRRKIIDTDALMDSIVGAFTDPNPKVRLSAVRCLHSLSRSVQQLRTTFQDHAVWRPLMKLIQNANDDILTVASSTLCNLLLEFSPSKEWFSTQPILECGAVDLLCQLTHREDPSLRLNGVWALMNMAFQADHKIKAQILTTLGSDHLFSLLSDPDVDVLMKTLGLLRNLLSTKPHIDHIMGLHGKQVMQSIVLILEGDHCIEVKEQALCILANIADGDFAKNFIMSNEDVLKKLTIYMLHSNVKLQIAATFCVSNLLWKEEDGSMERQLKLKELGVQQILQQLLNTTDTTLFDRVKTALHQFPSAPGT</sequence>
<dbReference type="Pfam" id="PF02985">
    <property type="entry name" value="HEAT"/>
    <property type="match status" value="1"/>
</dbReference>
<dbReference type="GO" id="GO:0005634">
    <property type="term" value="C:nucleus"/>
    <property type="evidence" value="ECO:0007669"/>
    <property type="project" value="UniProtKB-SubCell"/>
</dbReference>
<dbReference type="FunFam" id="1.25.10.10:FF:000070">
    <property type="entry name" value="armadillo repeat-containing protein 8 isoform X1"/>
    <property type="match status" value="1"/>
</dbReference>
<evidence type="ECO:0000256" key="4">
    <source>
        <dbReference type="ARBA" id="ARBA00022490"/>
    </source>
</evidence>
<name>A0A4Y2BGU3_ARAVE</name>
<dbReference type="SMART" id="SM00185">
    <property type="entry name" value="ARM"/>
    <property type="match status" value="8"/>
</dbReference>
<keyword evidence="5" id="KW-0677">Repeat</keyword>
<dbReference type="InterPro" id="IPR000357">
    <property type="entry name" value="HEAT"/>
</dbReference>
<dbReference type="EMBL" id="BGPR01000079">
    <property type="protein sequence ID" value="GBL91450.1"/>
    <property type="molecule type" value="Genomic_DNA"/>
</dbReference>
<evidence type="ECO:0000256" key="1">
    <source>
        <dbReference type="ARBA" id="ARBA00004123"/>
    </source>
</evidence>
<protein>
    <recommendedName>
        <fullName evidence="3">Armadillo repeat-containing protein 8</fullName>
    </recommendedName>
</protein>
<dbReference type="PANTHER" id="PTHR15651:SF7">
    <property type="entry name" value="ARMADILLO REPEAT-CONTAINING PROTEIN 8"/>
    <property type="match status" value="1"/>
</dbReference>
<evidence type="ECO:0000256" key="7">
    <source>
        <dbReference type="PROSITE-ProRule" id="PRU00259"/>
    </source>
</evidence>
<reference evidence="8 9" key="1">
    <citation type="journal article" date="2019" name="Sci. Rep.">
        <title>Orb-weaving spider Araneus ventricosus genome elucidates the spidroin gene catalogue.</title>
        <authorList>
            <person name="Kono N."/>
            <person name="Nakamura H."/>
            <person name="Ohtoshi R."/>
            <person name="Moran D.A.P."/>
            <person name="Shinohara A."/>
            <person name="Yoshida Y."/>
            <person name="Fujiwara M."/>
            <person name="Mori M."/>
            <person name="Tomita M."/>
            <person name="Arakawa K."/>
        </authorList>
    </citation>
    <scope>NUCLEOTIDE SEQUENCE [LARGE SCALE GENOMIC DNA]</scope>
</reference>
<evidence type="ECO:0000256" key="3">
    <source>
        <dbReference type="ARBA" id="ARBA00013746"/>
    </source>
</evidence>
<evidence type="ECO:0000313" key="9">
    <source>
        <dbReference type="Proteomes" id="UP000499080"/>
    </source>
</evidence>
<dbReference type="InterPro" id="IPR000225">
    <property type="entry name" value="Armadillo"/>
</dbReference>
<dbReference type="GO" id="GO:0034657">
    <property type="term" value="C:GID complex"/>
    <property type="evidence" value="ECO:0007669"/>
    <property type="project" value="TreeGrafter"/>
</dbReference>
<evidence type="ECO:0000313" key="8">
    <source>
        <dbReference type="EMBL" id="GBL91450.1"/>
    </source>
</evidence>
<comment type="caution">
    <text evidence="8">The sequence shown here is derived from an EMBL/GenBank/DDBJ whole genome shotgun (WGS) entry which is preliminary data.</text>
</comment>
<comment type="subcellular location">
    <subcellularLocation>
        <location evidence="2">Cytoplasm</location>
    </subcellularLocation>
    <subcellularLocation>
        <location evidence="1">Nucleus</location>
    </subcellularLocation>
</comment>
<dbReference type="PANTHER" id="PTHR15651">
    <property type="entry name" value="ARMADILLO REPEAT-CONTAINING PROTEIN 8"/>
    <property type="match status" value="1"/>
</dbReference>
<dbReference type="GO" id="GO:0005737">
    <property type="term" value="C:cytoplasm"/>
    <property type="evidence" value="ECO:0007669"/>
    <property type="project" value="UniProtKB-SubCell"/>
</dbReference>
<dbReference type="Gene3D" id="1.25.10.10">
    <property type="entry name" value="Leucine-rich Repeat Variant"/>
    <property type="match status" value="2"/>
</dbReference>
<proteinExistence type="predicted"/>